<protein>
    <submittedName>
        <fullName evidence="5">VWA domain-containing protein</fullName>
    </submittedName>
</protein>
<feature type="region of interest" description="Disordered" evidence="1">
    <location>
        <begin position="205"/>
        <end position="227"/>
    </location>
</feature>
<dbReference type="InterPro" id="IPR002035">
    <property type="entry name" value="VWF_A"/>
</dbReference>
<dbReference type="PROSITE" id="PS50234">
    <property type="entry name" value="VWFA"/>
    <property type="match status" value="1"/>
</dbReference>
<dbReference type="Pfam" id="PF00395">
    <property type="entry name" value="SLH"/>
    <property type="match status" value="1"/>
</dbReference>
<accession>A0A921T4F6</accession>
<evidence type="ECO:0000256" key="2">
    <source>
        <dbReference type="SAM" id="SignalP"/>
    </source>
</evidence>
<dbReference type="PANTHER" id="PTHR24020:SF87">
    <property type="entry name" value="COLLAGEN ALPHA-1(VI) CHAIN-LIKE"/>
    <property type="match status" value="1"/>
</dbReference>
<evidence type="ECO:0000259" key="3">
    <source>
        <dbReference type="PROSITE" id="PS50234"/>
    </source>
</evidence>
<evidence type="ECO:0000313" key="5">
    <source>
        <dbReference type="EMBL" id="HJH10955.1"/>
    </source>
</evidence>
<gene>
    <name evidence="5" type="ORF">K8V30_04535</name>
</gene>
<dbReference type="PROSITE" id="PS51272">
    <property type="entry name" value="SLH"/>
    <property type="match status" value="1"/>
</dbReference>
<dbReference type="InterPro" id="IPR050525">
    <property type="entry name" value="ECM_Assembly_Org"/>
</dbReference>
<organism evidence="5 6">
    <name type="scientific">Metalysinibacillus jejuensis</name>
    <dbReference type="NCBI Taxonomy" id="914327"/>
    <lineage>
        <taxon>Bacteria</taxon>
        <taxon>Bacillati</taxon>
        <taxon>Bacillota</taxon>
        <taxon>Bacilli</taxon>
        <taxon>Bacillales</taxon>
        <taxon>Caryophanaceae</taxon>
        <taxon>Metalysinibacillus</taxon>
    </lineage>
</organism>
<dbReference type="AlphaFoldDB" id="A0A921T4F6"/>
<dbReference type="InterPro" id="IPR036465">
    <property type="entry name" value="vWFA_dom_sf"/>
</dbReference>
<keyword evidence="2" id="KW-0732">Signal</keyword>
<proteinExistence type="predicted"/>
<reference evidence="5" key="2">
    <citation type="submission" date="2021-09" db="EMBL/GenBank/DDBJ databases">
        <authorList>
            <person name="Gilroy R."/>
        </authorList>
    </citation>
    <scope>NUCLEOTIDE SEQUENCE</scope>
    <source>
        <strain evidence="5">CHK160-4876</strain>
    </source>
</reference>
<dbReference type="EMBL" id="DYTV01000055">
    <property type="protein sequence ID" value="HJH10955.1"/>
    <property type="molecule type" value="Genomic_DNA"/>
</dbReference>
<dbReference type="InterPro" id="IPR001119">
    <property type="entry name" value="SLH_dom"/>
</dbReference>
<reference evidence="5" key="1">
    <citation type="journal article" date="2021" name="PeerJ">
        <title>Extensive microbial diversity within the chicken gut microbiome revealed by metagenomics and culture.</title>
        <authorList>
            <person name="Gilroy R."/>
            <person name="Ravi A."/>
            <person name="Getino M."/>
            <person name="Pursley I."/>
            <person name="Horton D.L."/>
            <person name="Alikhan N.F."/>
            <person name="Baker D."/>
            <person name="Gharbi K."/>
            <person name="Hall N."/>
            <person name="Watson M."/>
            <person name="Adriaenssens E.M."/>
            <person name="Foster-Nyarko E."/>
            <person name="Jarju S."/>
            <person name="Secka A."/>
            <person name="Antonio M."/>
            <person name="Oren A."/>
            <person name="Chaudhuri R.R."/>
            <person name="La Ragione R."/>
            <person name="Hildebrand F."/>
            <person name="Pallen M.J."/>
        </authorList>
    </citation>
    <scope>NUCLEOTIDE SEQUENCE</scope>
    <source>
        <strain evidence="5">CHK160-4876</strain>
    </source>
</reference>
<evidence type="ECO:0000313" key="6">
    <source>
        <dbReference type="Proteomes" id="UP000700212"/>
    </source>
</evidence>
<dbReference type="SMART" id="SM00327">
    <property type="entry name" value="VWA"/>
    <property type="match status" value="1"/>
</dbReference>
<dbReference type="Pfam" id="PF00092">
    <property type="entry name" value="VWA"/>
    <property type="match status" value="1"/>
</dbReference>
<dbReference type="PANTHER" id="PTHR24020">
    <property type="entry name" value="COLLAGEN ALPHA"/>
    <property type="match status" value="1"/>
</dbReference>
<name>A0A921T4F6_9BACL</name>
<feature type="chain" id="PRO_5037655853" evidence="2">
    <location>
        <begin position="29"/>
        <end position="963"/>
    </location>
</feature>
<feature type="signal peptide" evidence="2">
    <location>
        <begin position="1"/>
        <end position="28"/>
    </location>
</feature>
<sequence length="963" mass="108715">MKYTQKLIASMLTLLLVITSFLPFVAEAASFTDVLPTNGKYPAINWAVENQIMDGPGRFEPNRDVSEDLLVQTIARADEHYQQANDADMRYLFYGEFNLPLKGYVNRNLRTQPVTRGEFARVFAAFRGYDLSEMQAVQFLYTQGITTGVTGKKNYPDYQPERKLTKGDLAVFLYRAQQKEKLAVKGLSLAPVGRDDSKVTLPHGFDGNSTAVLPEPEEQEGNDIVGSESSKGLVQDVRIEKQELIANGVDRTMIEVQLQTCDLTPIDEEKVYQFQVKSKFGAYAVDGEGKVTRNVYTDGNTIYAEIVAPQLTKSVRDTITFELVENPDKEMSCFVGKKIEVPLRYVPKAEMRVTYEVWDPDQPEDENTNVKPPAIITETSPEFFQDGLIDVYNLYDGYKFEIGQLAEFRDVLGEIRREYIHYGKYENAEDDALSYENAILKFENYPIALWLFDRILQNRVYEGIRYPAEIHYSQVDPLRPTYTIQGIDDVIASQAEQINAVASIVQLMGYLPAEDKITLEHYDSIYSIWSIYENLGIKEKDVFLAYEKGKKLGQLEAYKKRVDALKESEIIANRPKEFERYTKVMVNLYMPGGEVITDYQGEVKVTFNGEERRGHFITNTSSALGGTGEPGTAVVYFDSIVYGESKAQVEIVTGDKQYDDMLKSVMVPQTLDIYTDPRFETNSCTRATEIGFVVDYSGSMKAVDPNNDRAHYVRKMIKQFEAENNIVVRADTKGKLLKKGTTKEVLQHSLFDNEIDKGGTNLLKSTEVVFNHFTNSKQTTKALIVISDGKTSAASIRKVTKKAQDQGIKVYTIGVGEGKQLNSRTLIQLANETQGAYFHALGRHQFHNHAQTLINSILCNRIYDSCAISDNLLRNPTVRLRNNRVTMQTQVDATCNLVDRVIVKYRATSGDLEFTLGNRSDVLHTTTQPVAQFTNLTLSSNVEFLALDKDDNVLARKNVTVSQ</sequence>
<dbReference type="Gene3D" id="3.40.50.410">
    <property type="entry name" value="von Willebrand factor, type A domain"/>
    <property type="match status" value="1"/>
</dbReference>
<evidence type="ECO:0000259" key="4">
    <source>
        <dbReference type="PROSITE" id="PS51272"/>
    </source>
</evidence>
<feature type="domain" description="SLH" evidence="4">
    <location>
        <begin position="27"/>
        <end position="88"/>
    </location>
</feature>
<comment type="caution">
    <text evidence="5">The sequence shown here is derived from an EMBL/GenBank/DDBJ whole genome shotgun (WGS) entry which is preliminary data.</text>
</comment>
<evidence type="ECO:0000256" key="1">
    <source>
        <dbReference type="SAM" id="MobiDB-lite"/>
    </source>
</evidence>
<dbReference type="Proteomes" id="UP000700212">
    <property type="component" value="Unassembled WGS sequence"/>
</dbReference>
<feature type="domain" description="VWFA" evidence="3">
    <location>
        <begin position="689"/>
        <end position="857"/>
    </location>
</feature>
<dbReference type="SUPFAM" id="SSF53300">
    <property type="entry name" value="vWA-like"/>
    <property type="match status" value="1"/>
</dbReference>